<protein>
    <submittedName>
        <fullName evidence="2">Uncharacterized protein</fullName>
    </submittedName>
</protein>
<proteinExistence type="predicted"/>
<feature type="compositionally biased region" description="Polar residues" evidence="1">
    <location>
        <begin position="147"/>
        <end position="169"/>
    </location>
</feature>
<name>A0A9P0LZJ9_ACAOB</name>
<reference evidence="2" key="1">
    <citation type="submission" date="2022-03" db="EMBL/GenBank/DDBJ databases">
        <authorList>
            <person name="Sayadi A."/>
        </authorList>
    </citation>
    <scope>NUCLEOTIDE SEQUENCE</scope>
</reference>
<dbReference type="Proteomes" id="UP001152888">
    <property type="component" value="Unassembled WGS sequence"/>
</dbReference>
<evidence type="ECO:0000313" key="3">
    <source>
        <dbReference type="Proteomes" id="UP001152888"/>
    </source>
</evidence>
<sequence length="169" mass="18603">MDCVLQLDGLCTENDKLKIPDDLASLSHKSEHSHYMCISFKCAGGGTRIAQCVLTDTGDLCEKFQSTQKVSNCTLDLPENDIDPTWWPTGIFITTSKNEDESSTPEESPTTTFKLTELISISARKEEETSISTEIFSTTSQNEDESTPNVSPTTTFKPTKFISTSSGKE</sequence>
<feature type="compositionally biased region" description="Low complexity" evidence="1">
    <location>
        <begin position="130"/>
        <end position="140"/>
    </location>
</feature>
<dbReference type="EMBL" id="CAKOFQ010007583">
    <property type="protein sequence ID" value="CAH2004298.1"/>
    <property type="molecule type" value="Genomic_DNA"/>
</dbReference>
<keyword evidence="3" id="KW-1185">Reference proteome</keyword>
<evidence type="ECO:0000256" key="1">
    <source>
        <dbReference type="SAM" id="MobiDB-lite"/>
    </source>
</evidence>
<dbReference type="AlphaFoldDB" id="A0A9P0LZJ9"/>
<organism evidence="2 3">
    <name type="scientific">Acanthoscelides obtectus</name>
    <name type="common">Bean weevil</name>
    <name type="synonym">Bruchus obtectus</name>
    <dbReference type="NCBI Taxonomy" id="200917"/>
    <lineage>
        <taxon>Eukaryota</taxon>
        <taxon>Metazoa</taxon>
        <taxon>Ecdysozoa</taxon>
        <taxon>Arthropoda</taxon>
        <taxon>Hexapoda</taxon>
        <taxon>Insecta</taxon>
        <taxon>Pterygota</taxon>
        <taxon>Neoptera</taxon>
        <taxon>Endopterygota</taxon>
        <taxon>Coleoptera</taxon>
        <taxon>Polyphaga</taxon>
        <taxon>Cucujiformia</taxon>
        <taxon>Chrysomeloidea</taxon>
        <taxon>Chrysomelidae</taxon>
        <taxon>Bruchinae</taxon>
        <taxon>Bruchini</taxon>
        <taxon>Acanthoscelides</taxon>
    </lineage>
</organism>
<accession>A0A9P0LZJ9</accession>
<evidence type="ECO:0000313" key="2">
    <source>
        <dbReference type="EMBL" id="CAH2004298.1"/>
    </source>
</evidence>
<comment type="caution">
    <text evidence="2">The sequence shown here is derived from an EMBL/GenBank/DDBJ whole genome shotgun (WGS) entry which is preliminary data.</text>
</comment>
<dbReference type="OrthoDB" id="8023798at2759"/>
<gene>
    <name evidence="2" type="ORF">ACAOBT_LOCUS27912</name>
</gene>
<feature type="region of interest" description="Disordered" evidence="1">
    <location>
        <begin position="125"/>
        <end position="169"/>
    </location>
</feature>